<dbReference type="AlphaFoldDB" id="A0A5B7I0A8"/>
<gene>
    <name evidence="1" type="ORF">E2C01_069317</name>
</gene>
<protein>
    <submittedName>
        <fullName evidence="1">Uncharacterized protein</fullName>
    </submittedName>
</protein>
<comment type="caution">
    <text evidence="1">The sequence shown here is derived from an EMBL/GenBank/DDBJ whole genome shotgun (WGS) entry which is preliminary data.</text>
</comment>
<reference evidence="1 2" key="1">
    <citation type="submission" date="2019-05" db="EMBL/GenBank/DDBJ databases">
        <title>Another draft genome of Portunus trituberculatus and its Hox gene families provides insights of decapod evolution.</title>
        <authorList>
            <person name="Jeong J.-H."/>
            <person name="Song I."/>
            <person name="Kim S."/>
            <person name="Choi T."/>
            <person name="Kim D."/>
            <person name="Ryu S."/>
            <person name="Kim W."/>
        </authorList>
    </citation>
    <scope>NUCLEOTIDE SEQUENCE [LARGE SCALE GENOMIC DNA]</scope>
    <source>
        <tissue evidence="1">Muscle</tissue>
    </source>
</reference>
<dbReference type="Proteomes" id="UP000324222">
    <property type="component" value="Unassembled WGS sequence"/>
</dbReference>
<organism evidence="1 2">
    <name type="scientific">Portunus trituberculatus</name>
    <name type="common">Swimming crab</name>
    <name type="synonym">Neptunus trituberculatus</name>
    <dbReference type="NCBI Taxonomy" id="210409"/>
    <lineage>
        <taxon>Eukaryota</taxon>
        <taxon>Metazoa</taxon>
        <taxon>Ecdysozoa</taxon>
        <taxon>Arthropoda</taxon>
        <taxon>Crustacea</taxon>
        <taxon>Multicrustacea</taxon>
        <taxon>Malacostraca</taxon>
        <taxon>Eumalacostraca</taxon>
        <taxon>Eucarida</taxon>
        <taxon>Decapoda</taxon>
        <taxon>Pleocyemata</taxon>
        <taxon>Brachyura</taxon>
        <taxon>Eubrachyura</taxon>
        <taxon>Portunoidea</taxon>
        <taxon>Portunidae</taxon>
        <taxon>Portuninae</taxon>
        <taxon>Portunus</taxon>
    </lineage>
</organism>
<accession>A0A5B7I0A8</accession>
<proteinExistence type="predicted"/>
<dbReference type="EMBL" id="VSRR010040023">
    <property type="protein sequence ID" value="MPC74937.1"/>
    <property type="molecule type" value="Genomic_DNA"/>
</dbReference>
<evidence type="ECO:0000313" key="2">
    <source>
        <dbReference type="Proteomes" id="UP000324222"/>
    </source>
</evidence>
<keyword evidence="2" id="KW-1185">Reference proteome</keyword>
<sequence>MALGCWGAGKTPDPRHAVLRGERGGVLRREVALASHLQVLTCTTAGRRAVACFRPARREVRVRKGGPALIAGVPLHAKCYWGEEEACTASFIFPRKHMRAGSGPLSPAPVAEVAGSAKVLGGR</sequence>
<evidence type="ECO:0000313" key="1">
    <source>
        <dbReference type="EMBL" id="MPC74937.1"/>
    </source>
</evidence>
<name>A0A5B7I0A8_PORTR</name>